<feature type="compositionally biased region" description="Polar residues" evidence="7">
    <location>
        <begin position="877"/>
        <end position="891"/>
    </location>
</feature>
<feature type="compositionally biased region" description="Basic residues" evidence="7">
    <location>
        <begin position="893"/>
        <end position="905"/>
    </location>
</feature>
<comment type="caution">
    <text evidence="10">The sequence shown here is derived from an EMBL/GenBank/DDBJ whole genome shotgun (WGS) entry which is preliminary data.</text>
</comment>
<evidence type="ECO:0000256" key="6">
    <source>
        <dbReference type="ARBA" id="ARBA00022842"/>
    </source>
</evidence>
<evidence type="ECO:0000256" key="3">
    <source>
        <dbReference type="ARBA" id="ARBA00012388"/>
    </source>
</evidence>
<dbReference type="InterPro" id="IPR045862">
    <property type="entry name" value="Trf4-like"/>
</dbReference>
<evidence type="ECO:0000256" key="1">
    <source>
        <dbReference type="ARBA" id="ARBA00001936"/>
    </source>
</evidence>
<keyword evidence="11" id="KW-1185">Reference proteome</keyword>
<evidence type="ECO:0000313" key="11">
    <source>
        <dbReference type="Proteomes" id="UP000230066"/>
    </source>
</evidence>
<dbReference type="InterPro" id="IPR054708">
    <property type="entry name" value="MTPAP-like_central"/>
</dbReference>
<proteinExistence type="inferred from homology"/>
<evidence type="ECO:0000313" key="10">
    <source>
        <dbReference type="EMBL" id="THD28588.1"/>
    </source>
</evidence>
<dbReference type="GO" id="GO:0031123">
    <property type="term" value="P:RNA 3'-end processing"/>
    <property type="evidence" value="ECO:0007669"/>
    <property type="project" value="TreeGrafter"/>
</dbReference>
<dbReference type="SUPFAM" id="SSF81301">
    <property type="entry name" value="Nucleotidyltransferase"/>
    <property type="match status" value="1"/>
</dbReference>
<sequence length="905" mass="99983">MKLVVQEGKSLPLYVACTTPRWWVVSPLRLPRGLRCGLARRSVLFIRFVLQVVMMNDAISRNASSHKQIDDIHLRLITKTPGYPLGQEFPPDSVPWKAGDGGYELGVIGLHNEIKDFFNYIKPTSEEQFAREIVVSKIKYVAHSLWPDCQVNNPLLSVHFSQVDVFGSFKTGLYLPTSDIDMVIFGRWEALPLHTLKQALSKSGISSEIKVLDKTTMTDKETELKVDISFNMINSVRAAELIRIFMRTYPCLPYLVFVLKQFLLQRNLNEVWTGGLSSYALILMVVRFLQTRVSAYPDRSNLGALLLEFFELYGRLFNYLHTAIRVTNGGQYVRKEVVQQNMEHGLHPSILCIEDPLCPGNDVGRRSYCALQVKQAFEYAYVVLSHAVLPQFHFLHGRTDVTYLGRIIRMSKKSLEARERIRDFALRMQDSVKPNVLSLETESESQQAGVNGAYVRKEVVQQNMEHGLHPSILCIEDPLCPGNDVGRRSYCALQVKQAFEYAYVVLSHAVLPQFHFLHGRTDVTYLGRIIRMSKKSLEARERIRDFALRMQDSVKPNVLSLEAESESQQAGVNGAVQMNATVSPVSTALWPPTGIPYLFAPGLSLLVPGQLALSTVKTTTLPGATIPSWPIATNQPLMVPLQIIPQPVSQNEESTVTLSPLTVPTTTTTTTTEKATATKAVSDASPEVESVTNLAADSNESQAPNRGSFDDETGLFSTLSENHGNVDKPGEYSVLAEELASLSTYTSKDSPEKNTCEASHAHSQEHQDCKRRCLRSKSPLDQHQPPPPGVVASSNEPPDSAICSMTYPTAGGGNVKITYSTEPSFPNVPTIRSRKSATVNAQKARHPSAPVTSNPRDVASVSRSVRFAGPHGGPADTSMTVGTVLSGTSNAVPKRHSTGSRRGNK</sequence>
<feature type="region of interest" description="Disordered" evidence="7">
    <location>
        <begin position="744"/>
        <end position="803"/>
    </location>
</feature>
<dbReference type="Gene3D" id="3.30.460.10">
    <property type="entry name" value="Beta Polymerase, domain 2"/>
    <property type="match status" value="1"/>
</dbReference>
<dbReference type="GO" id="GO:0031499">
    <property type="term" value="C:TRAMP complex"/>
    <property type="evidence" value="ECO:0007669"/>
    <property type="project" value="TreeGrafter"/>
</dbReference>
<dbReference type="GO" id="GO:0046872">
    <property type="term" value="F:metal ion binding"/>
    <property type="evidence" value="ECO:0007669"/>
    <property type="project" value="UniProtKB-KW"/>
</dbReference>
<feature type="region of interest" description="Disordered" evidence="7">
    <location>
        <begin position="664"/>
        <end position="729"/>
    </location>
</feature>
<dbReference type="Gene3D" id="1.10.1410.10">
    <property type="match status" value="2"/>
</dbReference>
<feature type="compositionally biased region" description="Low complexity" evidence="7">
    <location>
        <begin position="664"/>
        <end position="679"/>
    </location>
</feature>
<evidence type="ECO:0000256" key="2">
    <source>
        <dbReference type="ARBA" id="ARBA00008593"/>
    </source>
</evidence>
<accession>A0A4E0RY41</accession>
<dbReference type="Pfam" id="PF03828">
    <property type="entry name" value="PAP_assoc"/>
    <property type="match status" value="1"/>
</dbReference>
<organism evidence="10 11">
    <name type="scientific">Fasciola hepatica</name>
    <name type="common">Liver fluke</name>
    <dbReference type="NCBI Taxonomy" id="6192"/>
    <lineage>
        <taxon>Eukaryota</taxon>
        <taxon>Metazoa</taxon>
        <taxon>Spiralia</taxon>
        <taxon>Lophotrochozoa</taxon>
        <taxon>Platyhelminthes</taxon>
        <taxon>Trematoda</taxon>
        <taxon>Digenea</taxon>
        <taxon>Plagiorchiida</taxon>
        <taxon>Echinostomata</taxon>
        <taxon>Echinostomatoidea</taxon>
        <taxon>Fasciolidae</taxon>
        <taxon>Fasciola</taxon>
    </lineage>
</organism>
<reference evidence="10" key="1">
    <citation type="submission" date="2019-03" db="EMBL/GenBank/DDBJ databases">
        <title>Improved annotation for the trematode Fasciola hepatica.</title>
        <authorList>
            <person name="Choi Y.-J."/>
            <person name="Martin J."/>
            <person name="Mitreva M."/>
        </authorList>
    </citation>
    <scope>NUCLEOTIDE SEQUENCE [LARGE SCALE GENOMIC DNA]</scope>
</reference>
<keyword evidence="5" id="KW-0479">Metal-binding</keyword>
<keyword evidence="6" id="KW-0460">Magnesium</keyword>
<evidence type="ECO:0000256" key="4">
    <source>
        <dbReference type="ARBA" id="ARBA00022679"/>
    </source>
</evidence>
<dbReference type="PANTHER" id="PTHR23092">
    <property type="entry name" value="POLY(A) RNA POLYMERASE"/>
    <property type="match status" value="1"/>
</dbReference>
<feature type="domain" description="PAP-associated" evidence="8">
    <location>
        <begin position="301"/>
        <end position="361"/>
    </location>
</feature>
<gene>
    <name evidence="10" type="ORF">D915_000544</name>
</gene>
<comment type="cofactor">
    <cofactor evidence="1">
        <name>Mn(2+)</name>
        <dbReference type="ChEBI" id="CHEBI:29035"/>
    </cofactor>
</comment>
<feature type="compositionally biased region" description="Polar residues" evidence="7">
    <location>
        <begin position="690"/>
        <end position="705"/>
    </location>
</feature>
<evidence type="ECO:0000256" key="5">
    <source>
        <dbReference type="ARBA" id="ARBA00022723"/>
    </source>
</evidence>
<dbReference type="FunFam" id="1.10.1410.10:FF:000003">
    <property type="entry name" value="non-canonical poly(A) RNA polymerase PAPD7"/>
    <property type="match status" value="1"/>
</dbReference>
<dbReference type="GO" id="GO:1990817">
    <property type="term" value="F:poly(A) RNA polymerase activity"/>
    <property type="evidence" value="ECO:0007669"/>
    <property type="project" value="UniProtKB-EC"/>
</dbReference>
<dbReference type="SUPFAM" id="SSF81631">
    <property type="entry name" value="PAP/OAS1 substrate-binding domain"/>
    <property type="match status" value="2"/>
</dbReference>
<dbReference type="CDD" id="cd05402">
    <property type="entry name" value="NT_PAP_TUTase"/>
    <property type="match status" value="1"/>
</dbReference>
<feature type="domain" description="Poly(A) RNA polymerase mitochondrial-like central palm" evidence="9">
    <location>
        <begin position="110"/>
        <end position="246"/>
    </location>
</feature>
<dbReference type="EC" id="2.7.7.19" evidence="3"/>
<name>A0A4E0RY41_FASHE</name>
<dbReference type="GO" id="GO:0003729">
    <property type="term" value="F:mRNA binding"/>
    <property type="evidence" value="ECO:0007669"/>
    <property type="project" value="TreeGrafter"/>
</dbReference>
<comment type="similarity">
    <text evidence="2">Belongs to the DNA polymerase type-B-like family.</text>
</comment>
<feature type="region of interest" description="Disordered" evidence="7">
    <location>
        <begin position="839"/>
        <end position="905"/>
    </location>
</feature>
<dbReference type="Proteomes" id="UP000230066">
    <property type="component" value="Unassembled WGS sequence"/>
</dbReference>
<dbReference type="EMBL" id="JXXN02000116">
    <property type="protein sequence ID" value="THD28588.1"/>
    <property type="molecule type" value="Genomic_DNA"/>
</dbReference>
<dbReference type="FunFam" id="3.30.460.10:FF:000006">
    <property type="entry name" value="non-canonical poly(A) RNA polymerase PAPD5"/>
    <property type="match status" value="1"/>
</dbReference>
<feature type="compositionally biased region" description="Basic and acidic residues" evidence="7">
    <location>
        <begin position="749"/>
        <end position="771"/>
    </location>
</feature>
<dbReference type="AlphaFoldDB" id="A0A4E0RY41"/>
<dbReference type="GO" id="GO:0043634">
    <property type="term" value="P:polyadenylation-dependent ncRNA catabolic process"/>
    <property type="evidence" value="ECO:0007669"/>
    <property type="project" value="TreeGrafter"/>
</dbReference>
<evidence type="ECO:0000256" key="7">
    <source>
        <dbReference type="SAM" id="MobiDB-lite"/>
    </source>
</evidence>
<keyword evidence="4" id="KW-0808">Transferase</keyword>
<dbReference type="PANTHER" id="PTHR23092:SF15">
    <property type="entry name" value="INACTIVE NON-CANONICAL POLY(A) RNA POLYMERASE PROTEIN TRF4-2-RELATED"/>
    <property type="match status" value="1"/>
</dbReference>
<dbReference type="InterPro" id="IPR002058">
    <property type="entry name" value="PAP_assoc"/>
</dbReference>
<dbReference type="GO" id="GO:0005730">
    <property type="term" value="C:nucleolus"/>
    <property type="evidence" value="ECO:0007669"/>
    <property type="project" value="TreeGrafter"/>
</dbReference>
<evidence type="ECO:0000259" key="8">
    <source>
        <dbReference type="Pfam" id="PF03828"/>
    </source>
</evidence>
<dbReference type="Pfam" id="PF22600">
    <property type="entry name" value="MTPAP-like_central"/>
    <property type="match status" value="1"/>
</dbReference>
<protein>
    <recommendedName>
        <fullName evidence="3">polynucleotide adenylyltransferase</fullName>
        <ecNumber evidence="3">2.7.7.19</ecNumber>
    </recommendedName>
</protein>
<evidence type="ECO:0000259" key="9">
    <source>
        <dbReference type="Pfam" id="PF22600"/>
    </source>
</evidence>
<dbReference type="InterPro" id="IPR043519">
    <property type="entry name" value="NT_sf"/>
</dbReference>